<reference evidence="1 2" key="1">
    <citation type="submission" date="2020-04" db="EMBL/GenBank/DDBJ databases">
        <title>Complete genome of a Psychrophilic, Marine, Gas Vacuolate Bacterium Polaromonas vacuolata KCTC 22033T.</title>
        <authorList>
            <person name="Hwang K."/>
            <person name="Kim K.M."/>
        </authorList>
    </citation>
    <scope>NUCLEOTIDE SEQUENCE [LARGE SCALE GENOMIC DNA]</scope>
    <source>
        <strain evidence="1 2">KCTC 22033</strain>
    </source>
</reference>
<organism evidence="1 2">
    <name type="scientific">Polaromonas vacuolata</name>
    <dbReference type="NCBI Taxonomy" id="37448"/>
    <lineage>
        <taxon>Bacteria</taxon>
        <taxon>Pseudomonadati</taxon>
        <taxon>Pseudomonadota</taxon>
        <taxon>Betaproteobacteria</taxon>
        <taxon>Burkholderiales</taxon>
        <taxon>Comamonadaceae</taxon>
        <taxon>Polaromonas</taxon>
    </lineage>
</organism>
<dbReference type="AlphaFoldDB" id="A0A6H2H9P9"/>
<accession>A0A6H2H9P9</accession>
<sequence length="78" mass="8410">MQPASRVFVSVDVLIDAFVTNNGLVVSIEVAADFFGPFTLSQLLLHHSQFRLNNSGTIGSIRTPFLCELVCLLSAIAS</sequence>
<keyword evidence="2" id="KW-1185">Reference proteome</keyword>
<dbReference type="Proteomes" id="UP000502041">
    <property type="component" value="Chromosome"/>
</dbReference>
<gene>
    <name evidence="1" type="ORF">HC248_01893</name>
</gene>
<proteinExistence type="predicted"/>
<name>A0A6H2H9P9_9BURK</name>
<protein>
    <submittedName>
        <fullName evidence="1">Uncharacterized protein</fullName>
    </submittedName>
</protein>
<dbReference type="KEGG" id="pvac:HC248_01893"/>
<evidence type="ECO:0000313" key="1">
    <source>
        <dbReference type="EMBL" id="QJC56585.1"/>
    </source>
</evidence>
<evidence type="ECO:0000313" key="2">
    <source>
        <dbReference type="Proteomes" id="UP000502041"/>
    </source>
</evidence>
<dbReference type="EMBL" id="CP051461">
    <property type="protein sequence ID" value="QJC56585.1"/>
    <property type="molecule type" value="Genomic_DNA"/>
</dbReference>